<dbReference type="PROSITE" id="PS00463">
    <property type="entry name" value="ZN2_CY6_FUNGAL_1"/>
    <property type="match status" value="1"/>
</dbReference>
<dbReference type="PANTHER" id="PTHR37534">
    <property type="entry name" value="TRANSCRIPTIONAL ACTIVATOR PROTEIN UGA3"/>
    <property type="match status" value="1"/>
</dbReference>
<dbReference type="CDD" id="cd00067">
    <property type="entry name" value="GAL4"/>
    <property type="match status" value="1"/>
</dbReference>
<dbReference type="InterPro" id="IPR001138">
    <property type="entry name" value="Zn2Cys6_DnaBD"/>
</dbReference>
<gene>
    <name evidence="5" type="ORF">L207DRAFT_429270</name>
</gene>
<name>A0A2J6RM88_HYAVF</name>
<dbReference type="PANTHER" id="PTHR37534:SF43">
    <property type="entry name" value="FINGER DOMAIN PROTEIN, PUTATIVE (AFU_ORTHOLOGUE AFUA_1G01850)-RELATED"/>
    <property type="match status" value="1"/>
</dbReference>
<dbReference type="PROSITE" id="PS50048">
    <property type="entry name" value="ZN2_CY6_FUNGAL_2"/>
    <property type="match status" value="1"/>
</dbReference>
<evidence type="ECO:0000256" key="1">
    <source>
        <dbReference type="ARBA" id="ARBA00004123"/>
    </source>
</evidence>
<feature type="domain" description="Zn(2)-C6 fungal-type" evidence="4">
    <location>
        <begin position="19"/>
        <end position="49"/>
    </location>
</feature>
<dbReference type="GO" id="GO:0045944">
    <property type="term" value="P:positive regulation of transcription by RNA polymerase II"/>
    <property type="evidence" value="ECO:0007669"/>
    <property type="project" value="TreeGrafter"/>
</dbReference>
<dbReference type="InterPro" id="IPR021858">
    <property type="entry name" value="Fun_TF"/>
</dbReference>
<evidence type="ECO:0000256" key="3">
    <source>
        <dbReference type="SAM" id="MobiDB-lite"/>
    </source>
</evidence>
<evidence type="ECO:0000256" key="2">
    <source>
        <dbReference type="ARBA" id="ARBA00023242"/>
    </source>
</evidence>
<keyword evidence="6" id="KW-1185">Reference proteome</keyword>
<feature type="compositionally biased region" description="Polar residues" evidence="3">
    <location>
        <begin position="249"/>
        <end position="258"/>
    </location>
</feature>
<evidence type="ECO:0000313" key="5">
    <source>
        <dbReference type="EMBL" id="PMD39641.1"/>
    </source>
</evidence>
<feature type="compositionally biased region" description="Polar residues" evidence="3">
    <location>
        <begin position="320"/>
        <end position="334"/>
    </location>
</feature>
<dbReference type="Pfam" id="PF00172">
    <property type="entry name" value="Zn_clus"/>
    <property type="match status" value="1"/>
</dbReference>
<feature type="region of interest" description="Disordered" evidence="3">
    <location>
        <begin position="69"/>
        <end position="133"/>
    </location>
</feature>
<feature type="region of interest" description="Disordered" evidence="3">
    <location>
        <begin position="241"/>
        <end position="407"/>
    </location>
</feature>
<dbReference type="GO" id="GO:0008270">
    <property type="term" value="F:zinc ion binding"/>
    <property type="evidence" value="ECO:0007669"/>
    <property type="project" value="InterPro"/>
</dbReference>
<dbReference type="STRING" id="1149755.A0A2J6RM88"/>
<dbReference type="Proteomes" id="UP000235786">
    <property type="component" value="Unassembled WGS sequence"/>
</dbReference>
<dbReference type="GO" id="GO:0005634">
    <property type="term" value="C:nucleus"/>
    <property type="evidence" value="ECO:0007669"/>
    <property type="project" value="UniProtKB-SubCell"/>
</dbReference>
<feature type="compositionally biased region" description="Low complexity" evidence="3">
    <location>
        <begin position="75"/>
        <end position="89"/>
    </location>
</feature>
<keyword evidence="2" id="KW-0539">Nucleus</keyword>
<proteinExistence type="predicted"/>
<dbReference type="SUPFAM" id="SSF57701">
    <property type="entry name" value="Zn2/Cys6 DNA-binding domain"/>
    <property type="match status" value="1"/>
</dbReference>
<dbReference type="AlphaFoldDB" id="A0A2J6RM88"/>
<feature type="compositionally biased region" description="Polar residues" evidence="3">
    <location>
        <begin position="343"/>
        <end position="355"/>
    </location>
</feature>
<organism evidence="5 6">
    <name type="scientific">Hyaloscypha variabilis (strain UAMH 11265 / GT02V1 / F)</name>
    <name type="common">Meliniomyces variabilis</name>
    <dbReference type="NCBI Taxonomy" id="1149755"/>
    <lineage>
        <taxon>Eukaryota</taxon>
        <taxon>Fungi</taxon>
        <taxon>Dikarya</taxon>
        <taxon>Ascomycota</taxon>
        <taxon>Pezizomycotina</taxon>
        <taxon>Leotiomycetes</taxon>
        <taxon>Helotiales</taxon>
        <taxon>Hyaloscyphaceae</taxon>
        <taxon>Hyaloscypha</taxon>
        <taxon>Hyaloscypha variabilis</taxon>
    </lineage>
</organism>
<evidence type="ECO:0000313" key="6">
    <source>
        <dbReference type="Proteomes" id="UP000235786"/>
    </source>
</evidence>
<comment type="subcellular location">
    <subcellularLocation>
        <location evidence="1">Nucleus</location>
    </subcellularLocation>
</comment>
<dbReference type="SMART" id="SM00066">
    <property type="entry name" value="GAL4"/>
    <property type="match status" value="1"/>
</dbReference>
<dbReference type="GO" id="GO:0000981">
    <property type="term" value="F:DNA-binding transcription factor activity, RNA polymerase II-specific"/>
    <property type="evidence" value="ECO:0007669"/>
    <property type="project" value="InterPro"/>
</dbReference>
<protein>
    <recommendedName>
        <fullName evidence="4">Zn(2)-C6 fungal-type domain-containing protein</fullName>
    </recommendedName>
</protein>
<dbReference type="OrthoDB" id="5229455at2759"/>
<sequence>MPRPKKPGAPEPKRRSRAGCWPCKTRKIKCDEAKPSCVNCQRQGETCDYRIRLNWEGRGKKKTEFADGIITFGGSRPSSRDSSSTPTTPAMSVPPRSYTSQPSMIKAEDYRPLPRDGVYSTTLQNPSSQYDQPPQIGMRMDGYGELPLEPAYTGALPPSALQYEQQPSMNLDPDLTRPGLQPMSLYEHQDFGTVYGRPDLQHAQSYERYRSLTPGTPSTPMSAQLPPLARLRQIQAPEESLSPIDSGLGSPNNTTFSRGISLPNLDSPGLTPPFYGSGKDDSEVAAYEASASDRPLKRTRYHTGPDASSSYDTRMPPPSMTSLTAYNIDSQTSPLAMPAPANSIGTPLTPASSLSDDGYTKPYSAKTSPHAAQESPDLRRLSVSSLLSGPPGMAHYSDRPAPRSNPEVQDWSIQYQDVYQDTTTWGIDRGIKDLDIGKNDDMNAITGVSPVAMRDHLELVLDEDGELMPVEFGFGMETNNTAFENGGYYDKPVAISIPKALEPLPSKLLENPMNLLHHFLNHTAGCLIPHNCSSNPFRSILPQMAVQDDNLLNLLLAYSASHRARLLRQPEPATRIALWVQDIFPNLRRALDDPNQIITNSNLATAIMLASLEIISPKAFGVEVPWQKHLDTARQMIAARGGPQRVQSSSRGDKVSSFLWSWFAYLDVLGSLSGGKANSSSSAWIMDYELDEENDYQIDCILGFTSRCVRILAKIAELSRICDAERIGADLEIRSDWKPSDDTVTRAEKLEADLSESRLHPAKPCTHMQSTGEVAYQWDSMEMAGTNEAFHWAGLVHLHRRILGKPSTHPDVQKAVLEIFGALYKVRRGSSAEACLLFPMFTAGCDTEDERRRSDILERIKGVERFGMTQVHKARTLMERVWETGKPWETLVAGEFFG</sequence>
<reference evidence="5 6" key="1">
    <citation type="submission" date="2016-04" db="EMBL/GenBank/DDBJ databases">
        <title>A degradative enzymes factory behind the ericoid mycorrhizal symbiosis.</title>
        <authorList>
            <consortium name="DOE Joint Genome Institute"/>
            <person name="Martino E."/>
            <person name="Morin E."/>
            <person name="Grelet G."/>
            <person name="Kuo A."/>
            <person name="Kohler A."/>
            <person name="Daghino S."/>
            <person name="Barry K."/>
            <person name="Choi C."/>
            <person name="Cichocki N."/>
            <person name="Clum A."/>
            <person name="Copeland A."/>
            <person name="Hainaut M."/>
            <person name="Haridas S."/>
            <person name="Labutti K."/>
            <person name="Lindquist E."/>
            <person name="Lipzen A."/>
            <person name="Khouja H.-R."/>
            <person name="Murat C."/>
            <person name="Ohm R."/>
            <person name="Olson A."/>
            <person name="Spatafora J."/>
            <person name="Veneault-Fourrey C."/>
            <person name="Henrissat B."/>
            <person name="Grigoriev I."/>
            <person name="Martin F."/>
            <person name="Perotto S."/>
        </authorList>
    </citation>
    <scope>NUCLEOTIDE SEQUENCE [LARGE SCALE GENOMIC DNA]</scope>
    <source>
        <strain evidence="5 6">F</strain>
    </source>
</reference>
<dbReference type="InterPro" id="IPR036864">
    <property type="entry name" value="Zn2-C6_fun-type_DNA-bd_sf"/>
</dbReference>
<feature type="compositionally biased region" description="Polar residues" evidence="3">
    <location>
        <begin position="119"/>
        <end position="132"/>
    </location>
</feature>
<dbReference type="Pfam" id="PF11951">
    <property type="entry name" value="Fungal_trans_2"/>
    <property type="match status" value="1"/>
</dbReference>
<evidence type="ECO:0000259" key="4">
    <source>
        <dbReference type="PROSITE" id="PS50048"/>
    </source>
</evidence>
<accession>A0A2J6RM88</accession>
<dbReference type="Gene3D" id="4.10.240.10">
    <property type="entry name" value="Zn(2)-C6 fungal-type DNA-binding domain"/>
    <property type="match status" value="1"/>
</dbReference>
<dbReference type="EMBL" id="KZ613946">
    <property type="protein sequence ID" value="PMD39641.1"/>
    <property type="molecule type" value="Genomic_DNA"/>
</dbReference>
<dbReference type="GO" id="GO:0000976">
    <property type="term" value="F:transcription cis-regulatory region binding"/>
    <property type="evidence" value="ECO:0007669"/>
    <property type="project" value="TreeGrafter"/>
</dbReference>